<feature type="domain" description="DDE-1" evidence="1">
    <location>
        <begin position="195"/>
        <end position="290"/>
    </location>
</feature>
<evidence type="ECO:0000313" key="2">
    <source>
        <dbReference type="EMBL" id="GBN11660.1"/>
    </source>
</evidence>
<dbReference type="EMBL" id="BGPR01005600">
    <property type="protein sequence ID" value="GBN11660.1"/>
    <property type="molecule type" value="Genomic_DNA"/>
</dbReference>
<dbReference type="Pfam" id="PF03184">
    <property type="entry name" value="DDE_1"/>
    <property type="match status" value="1"/>
</dbReference>
<reference evidence="2 3" key="1">
    <citation type="journal article" date="2019" name="Sci. Rep.">
        <title>Orb-weaving spider Araneus ventricosus genome elucidates the spidroin gene catalogue.</title>
        <authorList>
            <person name="Kono N."/>
            <person name="Nakamura H."/>
            <person name="Ohtoshi R."/>
            <person name="Moran D.A.P."/>
            <person name="Shinohara A."/>
            <person name="Yoshida Y."/>
            <person name="Fujiwara M."/>
            <person name="Mori M."/>
            <person name="Tomita M."/>
            <person name="Arakawa K."/>
        </authorList>
    </citation>
    <scope>NUCLEOTIDE SEQUENCE [LARGE SCALE GENOMIC DNA]</scope>
</reference>
<comment type="caution">
    <text evidence="2">The sequence shown here is derived from an EMBL/GenBank/DDBJ whole genome shotgun (WGS) entry which is preliminary data.</text>
</comment>
<protein>
    <recommendedName>
        <fullName evidence="1">DDE-1 domain-containing protein</fullName>
    </recommendedName>
</protein>
<name>A0A4Y2LBV6_ARAVE</name>
<dbReference type="AlphaFoldDB" id="A0A4Y2LBV6"/>
<sequence>MVRTYKRKTERASIYEKCVDDAVSAVIKVNVSIRAAAKASGLKPSMLFNRVSKFCMLYKEPKETYLRPPSMNRKFCSKKPENTSINTSLGFNKANIDVFKTNLENILHKFEFTPEKTYNLDKTGIINVLQAPKVIASSGEKQVRQTVSSERGELVTFCGIVNALGNTIPPFYVFPRKCYKELLLKGAPSQSLGLVHTTGWMTADNFLETVKHFQKFCHCKEENLVLLLIDNHECHASLEVIMFCRENAIVLLTFPSHCSHKLQPLDVSVYGSFKTVLKIEFNDWLTTNAGKRISVYEIAELSAIAYYQTFTIRNIRSGFSKPGIWPFSRNVFAENDFLADIMTDQKAEEDIPSISGHFTETNAQAETVDDDLNSNVISTCPMPESI</sequence>
<gene>
    <name evidence="2" type="ORF">AVEN_102860_1</name>
</gene>
<dbReference type="InterPro" id="IPR036397">
    <property type="entry name" value="RNaseH_sf"/>
</dbReference>
<dbReference type="Gene3D" id="3.30.420.10">
    <property type="entry name" value="Ribonuclease H-like superfamily/Ribonuclease H"/>
    <property type="match status" value="1"/>
</dbReference>
<keyword evidence="3" id="KW-1185">Reference proteome</keyword>
<proteinExistence type="predicted"/>
<dbReference type="PANTHER" id="PTHR19303">
    <property type="entry name" value="TRANSPOSON"/>
    <property type="match status" value="1"/>
</dbReference>
<accession>A0A4Y2LBV6</accession>
<dbReference type="Proteomes" id="UP000499080">
    <property type="component" value="Unassembled WGS sequence"/>
</dbReference>
<dbReference type="PANTHER" id="PTHR19303:SF74">
    <property type="entry name" value="POGO TRANSPOSABLE ELEMENT WITH KRAB DOMAIN"/>
    <property type="match status" value="1"/>
</dbReference>
<dbReference type="InterPro" id="IPR004875">
    <property type="entry name" value="DDE_SF_endonuclease_dom"/>
</dbReference>
<organism evidence="2 3">
    <name type="scientific">Araneus ventricosus</name>
    <name type="common">Orbweaver spider</name>
    <name type="synonym">Epeira ventricosa</name>
    <dbReference type="NCBI Taxonomy" id="182803"/>
    <lineage>
        <taxon>Eukaryota</taxon>
        <taxon>Metazoa</taxon>
        <taxon>Ecdysozoa</taxon>
        <taxon>Arthropoda</taxon>
        <taxon>Chelicerata</taxon>
        <taxon>Arachnida</taxon>
        <taxon>Araneae</taxon>
        <taxon>Araneomorphae</taxon>
        <taxon>Entelegynae</taxon>
        <taxon>Araneoidea</taxon>
        <taxon>Araneidae</taxon>
        <taxon>Araneus</taxon>
    </lineage>
</organism>
<evidence type="ECO:0000313" key="3">
    <source>
        <dbReference type="Proteomes" id="UP000499080"/>
    </source>
</evidence>
<dbReference type="GO" id="GO:0005634">
    <property type="term" value="C:nucleus"/>
    <property type="evidence" value="ECO:0007669"/>
    <property type="project" value="TreeGrafter"/>
</dbReference>
<dbReference type="OrthoDB" id="4327074at2759"/>
<dbReference type="GO" id="GO:0003677">
    <property type="term" value="F:DNA binding"/>
    <property type="evidence" value="ECO:0007669"/>
    <property type="project" value="TreeGrafter"/>
</dbReference>
<evidence type="ECO:0000259" key="1">
    <source>
        <dbReference type="Pfam" id="PF03184"/>
    </source>
</evidence>
<dbReference type="InterPro" id="IPR050863">
    <property type="entry name" value="CenT-Element_Derived"/>
</dbReference>